<protein>
    <submittedName>
        <fullName evidence="2">GNAT family N-acetyltransferase</fullName>
    </submittedName>
</protein>
<dbReference type="PANTHER" id="PTHR43792:SF1">
    <property type="entry name" value="N-ACETYLTRANSFERASE DOMAIN-CONTAINING PROTEIN"/>
    <property type="match status" value="1"/>
</dbReference>
<dbReference type="Pfam" id="PF13302">
    <property type="entry name" value="Acetyltransf_3"/>
    <property type="match status" value="1"/>
</dbReference>
<dbReference type="AlphaFoldDB" id="A0A926VJG9"/>
<proteinExistence type="predicted"/>
<dbReference type="PANTHER" id="PTHR43792">
    <property type="entry name" value="GNAT FAMILY, PUTATIVE (AFU_ORTHOLOGUE AFUA_3G00765)-RELATED-RELATED"/>
    <property type="match status" value="1"/>
</dbReference>
<dbReference type="GO" id="GO:0016747">
    <property type="term" value="F:acyltransferase activity, transferring groups other than amino-acyl groups"/>
    <property type="evidence" value="ECO:0007669"/>
    <property type="project" value="InterPro"/>
</dbReference>
<dbReference type="Proteomes" id="UP000641646">
    <property type="component" value="Unassembled WGS sequence"/>
</dbReference>
<reference evidence="2" key="1">
    <citation type="journal article" date="2015" name="ISME J.">
        <title>Draft Genome Sequence of Streptomyces incarnatus NRRL8089, which Produces the Nucleoside Antibiotic Sinefungin.</title>
        <authorList>
            <person name="Oshima K."/>
            <person name="Hattori M."/>
            <person name="Shimizu H."/>
            <person name="Fukuda K."/>
            <person name="Nemoto M."/>
            <person name="Inagaki K."/>
            <person name="Tamura T."/>
        </authorList>
    </citation>
    <scope>NUCLEOTIDE SEQUENCE</scope>
    <source>
        <strain evidence="2">FACHB-1375</strain>
    </source>
</reference>
<name>A0A926VJG9_9CYAN</name>
<gene>
    <name evidence="2" type="ORF">H6G03_28855</name>
</gene>
<dbReference type="Gene3D" id="3.40.630.30">
    <property type="match status" value="1"/>
</dbReference>
<comment type="caution">
    <text evidence="2">The sequence shown here is derived from an EMBL/GenBank/DDBJ whole genome shotgun (WGS) entry which is preliminary data.</text>
</comment>
<dbReference type="InterPro" id="IPR016181">
    <property type="entry name" value="Acyl_CoA_acyltransferase"/>
</dbReference>
<dbReference type="InterPro" id="IPR051531">
    <property type="entry name" value="N-acetyltransferase"/>
</dbReference>
<evidence type="ECO:0000313" key="2">
    <source>
        <dbReference type="EMBL" id="MBD2185035.1"/>
    </source>
</evidence>
<dbReference type="RefSeq" id="WP_190472601.1">
    <property type="nucleotide sequence ID" value="NZ_JACJPW010000104.1"/>
</dbReference>
<dbReference type="EMBL" id="JACJPW010000104">
    <property type="protein sequence ID" value="MBD2185035.1"/>
    <property type="molecule type" value="Genomic_DNA"/>
</dbReference>
<keyword evidence="3" id="KW-1185">Reference proteome</keyword>
<dbReference type="SUPFAM" id="SSF55729">
    <property type="entry name" value="Acyl-CoA N-acyltransferases (Nat)"/>
    <property type="match status" value="1"/>
</dbReference>
<dbReference type="InterPro" id="IPR000182">
    <property type="entry name" value="GNAT_dom"/>
</dbReference>
<dbReference type="PROSITE" id="PS51186">
    <property type="entry name" value="GNAT"/>
    <property type="match status" value="1"/>
</dbReference>
<reference evidence="2" key="2">
    <citation type="submission" date="2020-08" db="EMBL/GenBank/DDBJ databases">
        <authorList>
            <person name="Chen M."/>
            <person name="Teng W."/>
            <person name="Zhao L."/>
            <person name="Hu C."/>
            <person name="Zhou Y."/>
            <person name="Han B."/>
            <person name="Song L."/>
            <person name="Shu W."/>
        </authorList>
    </citation>
    <scope>NUCLEOTIDE SEQUENCE</scope>
    <source>
        <strain evidence="2">FACHB-1375</strain>
    </source>
</reference>
<accession>A0A926VJG9</accession>
<evidence type="ECO:0000259" key="1">
    <source>
        <dbReference type="PROSITE" id="PS51186"/>
    </source>
</evidence>
<organism evidence="2 3">
    <name type="scientific">Aerosakkonema funiforme FACHB-1375</name>
    <dbReference type="NCBI Taxonomy" id="2949571"/>
    <lineage>
        <taxon>Bacteria</taxon>
        <taxon>Bacillati</taxon>
        <taxon>Cyanobacteriota</taxon>
        <taxon>Cyanophyceae</taxon>
        <taxon>Oscillatoriophycideae</taxon>
        <taxon>Aerosakkonematales</taxon>
        <taxon>Aerosakkonemataceae</taxon>
        <taxon>Aerosakkonema</taxon>
    </lineage>
</organism>
<evidence type="ECO:0000313" key="3">
    <source>
        <dbReference type="Proteomes" id="UP000641646"/>
    </source>
</evidence>
<sequence length="174" mass="20205">MPNLHIETTRLTWRPVELTDRDRLHNLWIDRHIRRYLFDDRIVSRDWTENEIIKSGESFAKYNFGLWLVFAKQSDNFIGFCGYRVPDESSEPELLYGIKSNYWCQGLGTEVALAASKYAFANLGFQRVIASVDKPNLASVKVLQKIGMKSDRSVCVNGTEILYFVLKQQDLETF</sequence>
<feature type="domain" description="N-acetyltransferase" evidence="1">
    <location>
        <begin position="11"/>
        <end position="172"/>
    </location>
</feature>